<sequence length="440" mass="48657">MMAYKRWFPREKSHNPSTSLLERKTLWRDHVRGTLRALLQDQPGHSLLRGPVRQRRHCRGLSHVVAHVRGDRGDTVLLRLHRVHGVRGRCAGRRPHRHTAGLRPGGVRRAGPRQAAGHRPDGVGGAPNPGHVRGHLQGVRAAGRRLRQVPGEAHQDHVAHAHVLHVGVRRAGGRADRLPVLPSDPPPQEAAGDAVPGAVDRREHGRGLSGAHLDTRDALVDGRIRQLWRRHVSVPVHQQRAHAEGHLQREAQGVQRGGCAAPGLPKDAHTPVGSARLASAVREVGLGHTFWLHSPSTRSPFPSSILRDTERIYRIVLFVQLSTNCVSILCTISCIFIGAWPAAPIYLVYSFIVMYSFCGLGTIVETSNEDFSKEIYANCLWYELPVKEQRLVILMLAKSQHEISLTAADVMPLSMSTALQLTKGIYSFSMMLITYLGYES</sequence>
<gene>
    <name evidence="13" type="primary">Or67d</name>
</gene>
<evidence type="ECO:0000256" key="7">
    <source>
        <dbReference type="ARBA" id="ARBA00023136"/>
    </source>
</evidence>
<dbReference type="GO" id="GO:0005549">
    <property type="term" value="F:odorant binding"/>
    <property type="evidence" value="ECO:0007669"/>
    <property type="project" value="InterPro"/>
</dbReference>
<feature type="compositionally biased region" description="Basic residues" evidence="11">
    <location>
        <begin position="91"/>
        <end position="100"/>
    </location>
</feature>
<dbReference type="Proteomes" id="UP000001819">
    <property type="component" value="Chromosome X"/>
</dbReference>
<dbReference type="RefSeq" id="XP_015043125.2">
    <property type="nucleotide sequence ID" value="XM_015187639.2"/>
</dbReference>
<evidence type="ECO:0000313" key="12">
    <source>
        <dbReference type="Proteomes" id="UP000001819"/>
    </source>
</evidence>
<dbReference type="GO" id="GO:0004984">
    <property type="term" value="F:olfactory receptor activity"/>
    <property type="evidence" value="ECO:0007669"/>
    <property type="project" value="InterPro"/>
</dbReference>
<dbReference type="Pfam" id="PF02949">
    <property type="entry name" value="7tm_6"/>
    <property type="match status" value="1"/>
</dbReference>
<evidence type="ECO:0000256" key="8">
    <source>
        <dbReference type="ARBA" id="ARBA00023170"/>
    </source>
</evidence>
<evidence type="ECO:0000256" key="9">
    <source>
        <dbReference type="ARBA" id="ARBA00023224"/>
    </source>
</evidence>
<dbReference type="InterPro" id="IPR004117">
    <property type="entry name" value="7tm6_olfct_rcpt"/>
</dbReference>
<dbReference type="PANTHER" id="PTHR21137">
    <property type="entry name" value="ODORANT RECEPTOR"/>
    <property type="match status" value="1"/>
</dbReference>
<comment type="similarity">
    <text evidence="10">Belongs to the insect chemoreceptor superfamily. Heteromeric odorant receptor channel (TC 1.A.69) family.</text>
</comment>
<evidence type="ECO:0000313" key="13">
    <source>
        <dbReference type="RefSeq" id="XP_015043125.2"/>
    </source>
</evidence>
<comment type="caution">
    <text evidence="10">Lacks conserved residue(s) required for the propagation of feature annotation.</text>
</comment>
<dbReference type="InParanoid" id="A0A6I8VKZ3"/>
<keyword evidence="9 10" id="KW-0807">Transducer</keyword>
<comment type="subcellular location">
    <subcellularLocation>
        <location evidence="1 10">Cell membrane</location>
        <topology evidence="1 10">Multi-pass membrane protein</topology>
    </subcellularLocation>
</comment>
<dbReference type="AlphaFoldDB" id="A0A6I8VKZ3"/>
<name>A0A6I8VKZ3_DROPS</name>
<evidence type="ECO:0000256" key="5">
    <source>
        <dbReference type="ARBA" id="ARBA00022725"/>
    </source>
</evidence>
<organism evidence="12 13">
    <name type="scientific">Drosophila pseudoobscura pseudoobscura</name>
    <name type="common">Fruit fly</name>
    <dbReference type="NCBI Taxonomy" id="46245"/>
    <lineage>
        <taxon>Eukaryota</taxon>
        <taxon>Metazoa</taxon>
        <taxon>Ecdysozoa</taxon>
        <taxon>Arthropoda</taxon>
        <taxon>Hexapoda</taxon>
        <taxon>Insecta</taxon>
        <taxon>Pterygota</taxon>
        <taxon>Neoptera</taxon>
        <taxon>Endopterygota</taxon>
        <taxon>Diptera</taxon>
        <taxon>Brachycera</taxon>
        <taxon>Muscomorpha</taxon>
        <taxon>Ephydroidea</taxon>
        <taxon>Drosophilidae</taxon>
        <taxon>Drosophila</taxon>
        <taxon>Sophophora</taxon>
    </lineage>
</organism>
<reference evidence="13" key="1">
    <citation type="submission" date="2025-08" db="UniProtKB">
        <authorList>
            <consortium name="RefSeq"/>
        </authorList>
    </citation>
    <scope>IDENTIFICATION</scope>
    <source>
        <strain evidence="13">MV-25-SWS-2005</strain>
        <tissue evidence="13">Whole body</tissue>
    </source>
</reference>
<keyword evidence="12" id="KW-1185">Reference proteome</keyword>
<evidence type="ECO:0000256" key="1">
    <source>
        <dbReference type="ARBA" id="ARBA00004651"/>
    </source>
</evidence>
<keyword evidence="8 10" id="KW-0675">Receptor</keyword>
<evidence type="ECO:0000256" key="4">
    <source>
        <dbReference type="ARBA" id="ARBA00022692"/>
    </source>
</evidence>
<dbReference type="GO" id="GO:0007165">
    <property type="term" value="P:signal transduction"/>
    <property type="evidence" value="ECO:0007669"/>
    <property type="project" value="UniProtKB-KW"/>
</dbReference>
<keyword evidence="4 10" id="KW-0812">Transmembrane</keyword>
<evidence type="ECO:0000256" key="6">
    <source>
        <dbReference type="ARBA" id="ARBA00022989"/>
    </source>
</evidence>
<evidence type="ECO:0000256" key="10">
    <source>
        <dbReference type="RuleBase" id="RU351113"/>
    </source>
</evidence>
<keyword evidence="2" id="KW-1003">Cell membrane</keyword>
<dbReference type="PANTHER" id="PTHR21137:SF35">
    <property type="entry name" value="ODORANT RECEPTOR 19A-RELATED"/>
    <property type="match status" value="1"/>
</dbReference>
<keyword evidence="7 10" id="KW-0472">Membrane</keyword>
<feature type="transmembrane region" description="Helical" evidence="10">
    <location>
        <begin position="315"/>
        <end position="340"/>
    </location>
</feature>
<keyword evidence="3 10" id="KW-0716">Sensory transduction</keyword>
<proteinExistence type="inferred from homology"/>
<keyword evidence="6 10" id="KW-1133">Transmembrane helix</keyword>
<evidence type="ECO:0000256" key="11">
    <source>
        <dbReference type="SAM" id="MobiDB-lite"/>
    </source>
</evidence>
<evidence type="ECO:0000256" key="3">
    <source>
        <dbReference type="ARBA" id="ARBA00022606"/>
    </source>
</evidence>
<dbReference type="GO" id="GO:0005886">
    <property type="term" value="C:plasma membrane"/>
    <property type="evidence" value="ECO:0007669"/>
    <property type="project" value="UniProtKB-SubCell"/>
</dbReference>
<keyword evidence="5 10" id="KW-0552">Olfaction</keyword>
<evidence type="ECO:0000256" key="2">
    <source>
        <dbReference type="ARBA" id="ARBA00022475"/>
    </source>
</evidence>
<protein>
    <recommendedName>
        <fullName evidence="10">Odorant receptor</fullName>
    </recommendedName>
</protein>
<feature type="region of interest" description="Disordered" evidence="11">
    <location>
        <begin position="91"/>
        <end position="134"/>
    </location>
</feature>
<accession>A0A6I8VKZ3</accession>
<feature type="transmembrane region" description="Helical" evidence="10">
    <location>
        <begin position="346"/>
        <end position="364"/>
    </location>
</feature>